<evidence type="ECO:0000256" key="2">
    <source>
        <dbReference type="ARBA" id="ARBA00022630"/>
    </source>
</evidence>
<evidence type="ECO:0000256" key="3">
    <source>
        <dbReference type="ARBA" id="ARBA00022643"/>
    </source>
</evidence>
<comment type="cofactor">
    <cofactor evidence="8">
        <name>FMN</name>
        <dbReference type="ChEBI" id="CHEBI:58210"/>
    </cofactor>
    <text evidence="8">Binds 1 FMN per subunit.</text>
</comment>
<dbReference type="InterPro" id="IPR029479">
    <property type="entry name" value="Nitroreductase"/>
</dbReference>
<dbReference type="Pfam" id="PF00881">
    <property type="entry name" value="Nitroreductase"/>
    <property type="match status" value="1"/>
</dbReference>
<feature type="binding site" evidence="8">
    <location>
        <position position="39"/>
    </location>
    <ligand>
        <name>FMN</name>
        <dbReference type="ChEBI" id="CHEBI:58210"/>
        <note>ligand shared between dimeric partners</note>
    </ligand>
</feature>
<dbReference type="PANTHER" id="PTHR43821:SF1">
    <property type="entry name" value="NAD(P)H NITROREDUCTASE YDJA-RELATED"/>
    <property type="match status" value="1"/>
</dbReference>
<feature type="binding site" description="in other chain" evidence="8">
    <location>
        <begin position="10"/>
        <end position="12"/>
    </location>
    <ligand>
        <name>FMN</name>
        <dbReference type="ChEBI" id="CHEBI:58210"/>
        <note>ligand shared between dimeric partners</note>
    </ligand>
</feature>
<dbReference type="EMBL" id="CP043506">
    <property type="protein sequence ID" value="QEO18607.1"/>
    <property type="molecule type" value="Genomic_DNA"/>
</dbReference>
<evidence type="ECO:0000256" key="5">
    <source>
        <dbReference type="ARBA" id="ARBA00023002"/>
    </source>
</evidence>
<evidence type="ECO:0000256" key="6">
    <source>
        <dbReference type="ARBA" id="ARBA00023027"/>
    </source>
</evidence>
<name>A0A5C1YTY0_9PROT</name>
<evidence type="ECO:0000256" key="1">
    <source>
        <dbReference type="ARBA" id="ARBA00007118"/>
    </source>
</evidence>
<dbReference type="SUPFAM" id="SSF55469">
    <property type="entry name" value="FMN-dependent nitroreductase-like"/>
    <property type="match status" value="1"/>
</dbReference>
<keyword evidence="5 7" id="KW-0560">Oxidoreductase</keyword>
<dbReference type="EC" id="1.-.-.-" evidence="7"/>
<evidence type="ECO:0000256" key="4">
    <source>
        <dbReference type="ARBA" id="ARBA00022857"/>
    </source>
</evidence>
<organism evidence="10 11">
    <name type="scientific">Acetobacter vaccinii</name>
    <dbReference type="NCBI Taxonomy" id="2592655"/>
    <lineage>
        <taxon>Bacteria</taxon>
        <taxon>Pseudomonadati</taxon>
        <taxon>Pseudomonadota</taxon>
        <taxon>Alphaproteobacteria</taxon>
        <taxon>Acetobacterales</taxon>
        <taxon>Acetobacteraceae</taxon>
        <taxon>Acetobacter</taxon>
    </lineage>
</organism>
<feature type="binding site" evidence="8">
    <location>
        <position position="35"/>
    </location>
    <ligand>
        <name>FMN</name>
        <dbReference type="ChEBI" id="CHEBI:58210"/>
        <note>ligand shared between dimeric partners</note>
    </ligand>
</feature>
<protein>
    <recommendedName>
        <fullName evidence="7">Putative NAD(P)H nitroreductase</fullName>
        <ecNumber evidence="7">1.-.-.-</ecNumber>
    </recommendedName>
</protein>
<dbReference type="PIRSF" id="PIRSF000232">
    <property type="entry name" value="YdjA"/>
    <property type="match status" value="1"/>
</dbReference>
<evidence type="ECO:0000259" key="9">
    <source>
        <dbReference type="Pfam" id="PF00881"/>
    </source>
</evidence>
<keyword evidence="6 7" id="KW-0520">NAD</keyword>
<reference evidence="10 11" key="1">
    <citation type="submission" date="2019-09" db="EMBL/GenBank/DDBJ databases">
        <title>Genome sequencing of strain KACC 21233.</title>
        <authorList>
            <person name="Heo J."/>
            <person name="Kim S.-J."/>
            <person name="Kim J.-S."/>
            <person name="Hong S.-B."/>
            <person name="Kwon S.-W."/>
        </authorList>
    </citation>
    <scope>NUCLEOTIDE SEQUENCE [LARGE SCALE GENOMIC DNA]</scope>
    <source>
        <strain evidence="10 11">KACC 21233</strain>
    </source>
</reference>
<dbReference type="PANTHER" id="PTHR43821">
    <property type="entry name" value="NAD(P)H NITROREDUCTASE YDJA-RELATED"/>
    <property type="match status" value="1"/>
</dbReference>
<accession>A0A5C1YTY0</accession>
<dbReference type="Gene3D" id="3.40.109.10">
    <property type="entry name" value="NADH Oxidase"/>
    <property type="match status" value="1"/>
</dbReference>
<dbReference type="KEGG" id="acek:FLP30_06355"/>
<evidence type="ECO:0000256" key="8">
    <source>
        <dbReference type="PIRSR" id="PIRSR000232-1"/>
    </source>
</evidence>
<dbReference type="GO" id="GO:0016491">
    <property type="term" value="F:oxidoreductase activity"/>
    <property type="evidence" value="ECO:0007669"/>
    <property type="project" value="UniProtKB-UniRule"/>
</dbReference>
<evidence type="ECO:0000313" key="10">
    <source>
        <dbReference type="EMBL" id="QEO18607.1"/>
    </source>
</evidence>
<keyword evidence="11" id="KW-1185">Reference proteome</keyword>
<evidence type="ECO:0000313" key="11">
    <source>
        <dbReference type="Proteomes" id="UP000324536"/>
    </source>
</evidence>
<dbReference type="InterPro" id="IPR026021">
    <property type="entry name" value="YdjA-like"/>
</dbReference>
<dbReference type="RefSeq" id="WP_149280266.1">
    <property type="nucleotide sequence ID" value="NZ_CP043506.1"/>
</dbReference>
<dbReference type="InterPro" id="IPR000415">
    <property type="entry name" value="Nitroreductase-like"/>
</dbReference>
<dbReference type="InterPro" id="IPR052530">
    <property type="entry name" value="NAD(P)H_nitroreductase"/>
</dbReference>
<keyword evidence="4 7" id="KW-0521">NADP</keyword>
<keyword evidence="3 7" id="KW-0288">FMN</keyword>
<evidence type="ECO:0000256" key="7">
    <source>
        <dbReference type="PIRNR" id="PIRNR000232"/>
    </source>
</evidence>
<dbReference type="CDD" id="cd02135">
    <property type="entry name" value="YdjA-like"/>
    <property type="match status" value="1"/>
</dbReference>
<sequence>MNAMDQLLSRVSTDRLHEPAPTAAQLEQCVAAALRAPDHGYLRPWRYGVVTGEARAQLAERVVASLLRVDPAAPQAAQDKRRQRFSTMPMTLVLGMRLRPDHKIPVWEQEMTVAAGVMNLLNALHAQGFGAIWVSGPPAQDPVLAAELGFAAPDRLAGFVFVGTPETPLPAHPRPDATSVMADWQGGPLSFAADRG</sequence>
<feature type="binding site" description="in other chain" evidence="8">
    <location>
        <begin position="133"/>
        <end position="135"/>
    </location>
    <ligand>
        <name>FMN</name>
        <dbReference type="ChEBI" id="CHEBI:58210"/>
        <note>ligand shared between dimeric partners</note>
    </ligand>
</feature>
<comment type="similarity">
    <text evidence="1 7">Belongs to the nitroreductase family.</text>
</comment>
<dbReference type="OrthoDB" id="9804207at2"/>
<gene>
    <name evidence="10" type="ORF">FLP30_06355</name>
</gene>
<keyword evidence="2 7" id="KW-0285">Flavoprotein</keyword>
<proteinExistence type="inferred from homology"/>
<dbReference type="AlphaFoldDB" id="A0A5C1YTY0"/>
<feature type="domain" description="Nitroreductase" evidence="9">
    <location>
        <begin position="17"/>
        <end position="163"/>
    </location>
</feature>
<dbReference type="Proteomes" id="UP000324536">
    <property type="component" value="Chromosome"/>
</dbReference>